<evidence type="ECO:0000313" key="3">
    <source>
        <dbReference type="Proteomes" id="UP000007360"/>
    </source>
</evidence>
<gene>
    <name evidence="2" type="ORF">A994_03053</name>
</gene>
<keyword evidence="3" id="KW-1185">Reference proteome</keyword>
<reference evidence="2 3" key="1">
    <citation type="journal article" date="2012" name="J. Bacteriol.">
        <title>Draft genome sequence of Methanobacterium formicicum DSM 3637, an archaebacterium isolated from the methane producer amoeba Pelomyxa palustris.</title>
        <authorList>
            <person name="Gutierrez G."/>
        </authorList>
    </citation>
    <scope>NUCLEOTIDE SEQUENCE [LARGE SCALE GENOMIC DNA]</scope>
    <source>
        <strain evidence="3">DSM 3637 / PP1</strain>
    </source>
</reference>
<feature type="transmembrane region" description="Helical" evidence="1">
    <location>
        <begin position="69"/>
        <end position="88"/>
    </location>
</feature>
<keyword evidence="1" id="KW-0812">Transmembrane</keyword>
<evidence type="ECO:0000256" key="1">
    <source>
        <dbReference type="SAM" id="Phobius"/>
    </source>
</evidence>
<feature type="transmembrane region" description="Helical" evidence="1">
    <location>
        <begin position="33"/>
        <end position="53"/>
    </location>
</feature>
<evidence type="ECO:0008006" key="4">
    <source>
        <dbReference type="Google" id="ProtNLM"/>
    </source>
</evidence>
<keyword evidence="1" id="KW-1133">Transmembrane helix</keyword>
<proteinExistence type="predicted"/>
<protein>
    <recommendedName>
        <fullName evidence="4">Transmembrane protein</fullName>
    </recommendedName>
</protein>
<feature type="transmembrane region" description="Helical" evidence="1">
    <location>
        <begin position="151"/>
        <end position="173"/>
    </location>
</feature>
<evidence type="ECO:0000313" key="2">
    <source>
        <dbReference type="EMBL" id="EKF86427.1"/>
    </source>
</evidence>
<sequence>MISKIPLSKKIFLLTTKIFINQFRENNFNIQNIFLILISFSGIFFLVAMYLWSPQSTAPSTSHYSLNKSIILLLFILICFLGIFAALYPSKCKTLLKFQNDSKQKTSQGNIQSKQKTINQSNIQFAGHHPDCGKFSSHTLTINGKKYCPGCFGLSVGASIAIVGMVAYYFMAYPLIGYTSIYGEISFWIGVCTVFTALLIIIFLNVGIKLKFISNIALVTGSFLILVGLDIVKGNLITELYFIILVIFWILTRIAVSETSHETICQDCLKKSACVYE</sequence>
<dbReference type="AlphaFoldDB" id="K2R5E8"/>
<dbReference type="PATRIC" id="fig|1204725.3.peg.616"/>
<dbReference type="RefSeq" id="WP_004029809.1">
    <property type="nucleotide sequence ID" value="NZ_AMPO01000002.1"/>
</dbReference>
<feature type="transmembrane region" description="Helical" evidence="1">
    <location>
        <begin position="185"/>
        <end position="205"/>
    </location>
</feature>
<accession>K2R5E8</accession>
<feature type="transmembrane region" description="Helical" evidence="1">
    <location>
        <begin position="238"/>
        <end position="256"/>
    </location>
</feature>
<comment type="caution">
    <text evidence="2">The sequence shown here is derived from an EMBL/GenBank/DDBJ whole genome shotgun (WGS) entry which is preliminary data.</text>
</comment>
<dbReference type="Proteomes" id="UP000007360">
    <property type="component" value="Unassembled WGS sequence"/>
</dbReference>
<dbReference type="EMBL" id="AMPO01000002">
    <property type="protein sequence ID" value="EKF86427.1"/>
    <property type="molecule type" value="Genomic_DNA"/>
</dbReference>
<feature type="transmembrane region" description="Helical" evidence="1">
    <location>
        <begin position="212"/>
        <end position="232"/>
    </location>
</feature>
<name>K2R5E8_METFP</name>
<keyword evidence="1" id="KW-0472">Membrane</keyword>
<organism evidence="2 3">
    <name type="scientific">Methanobacterium formicicum (strain DSM 3637 / PP1)</name>
    <dbReference type="NCBI Taxonomy" id="1204725"/>
    <lineage>
        <taxon>Archaea</taxon>
        <taxon>Methanobacteriati</taxon>
        <taxon>Methanobacteriota</taxon>
        <taxon>Methanomada group</taxon>
        <taxon>Methanobacteria</taxon>
        <taxon>Methanobacteriales</taxon>
        <taxon>Methanobacteriaceae</taxon>
        <taxon>Methanobacterium</taxon>
    </lineage>
</organism>